<evidence type="ECO:0000256" key="4">
    <source>
        <dbReference type="ARBA" id="ARBA00023204"/>
    </source>
</evidence>
<dbReference type="InterPro" id="IPR036985">
    <property type="entry name" value="Transglutaminase-like_sf"/>
</dbReference>
<feature type="region of interest" description="Disordered" evidence="6">
    <location>
        <begin position="631"/>
        <end position="666"/>
    </location>
</feature>
<reference evidence="10 11" key="1">
    <citation type="submission" date="2019-01" db="EMBL/GenBank/DDBJ databases">
        <title>Sequencing of cultivated peanut Arachis hypogaea provides insights into genome evolution and oil improvement.</title>
        <authorList>
            <person name="Chen X."/>
        </authorList>
    </citation>
    <scope>NUCLEOTIDE SEQUENCE [LARGE SCALE GENOMIC DNA]</scope>
    <source>
        <strain evidence="11">cv. Fuhuasheng</strain>
        <tissue evidence="10">Leaves</tissue>
    </source>
</reference>
<evidence type="ECO:0000259" key="7">
    <source>
        <dbReference type="SMART" id="SM01030"/>
    </source>
</evidence>
<dbReference type="InterPro" id="IPR042488">
    <property type="entry name" value="Rad4_BHD3_sf"/>
</dbReference>
<keyword evidence="5" id="KW-0539">Nucleus</keyword>
<feature type="region of interest" description="Disordered" evidence="6">
    <location>
        <begin position="1089"/>
        <end position="1110"/>
    </location>
</feature>
<evidence type="ECO:0000256" key="6">
    <source>
        <dbReference type="SAM" id="MobiDB-lite"/>
    </source>
</evidence>
<protein>
    <recommendedName>
        <fullName evidence="12">DNA repair protein RAD4</fullName>
    </recommendedName>
</protein>
<dbReference type="AlphaFoldDB" id="A0A445C655"/>
<keyword evidence="3" id="KW-0227">DNA damage</keyword>
<dbReference type="GO" id="GO:0006289">
    <property type="term" value="P:nucleotide-excision repair"/>
    <property type="evidence" value="ECO:0007669"/>
    <property type="project" value="InterPro"/>
</dbReference>
<dbReference type="InterPro" id="IPR018325">
    <property type="entry name" value="Rad4/PNGase_transGLS-fold"/>
</dbReference>
<dbReference type="GO" id="GO:0003684">
    <property type="term" value="F:damaged DNA binding"/>
    <property type="evidence" value="ECO:0007669"/>
    <property type="project" value="InterPro"/>
</dbReference>
<sequence>MQELQQHSIPYHNTARTQKRGDDSPTRIFGEHGRAEGYLRRRRRRSDRRLTEPENQPPPTNGGCLRRLGFRVSPTEPKLSVLRGGLALSFLHNMHTSQPRRTQRSTSAVSYTSNSFEREEVHFLTLVSLFLCRVKNETNNATKKPAEGAILSLSVPQKSHGRCNVIIQMSFLVPLHLMTLKMYLFSSLACENGYSILSTSKIENEPRSQQDSEGQSKFQSLSDNDSIISFQLLSQIMLLMICQRLHWISGSLAEISREAVGKLLQRANKVGGRRRKMMLESETEQNGTHILEQILQPKTSEVGHNHRNPIGSTSAEEKCNNVSIDQGYLNDKGELDDSDWEEGTIPVDDSPVTIEFDVTPDPAVKKQARRASAKDKDLAELVHKVHLLCLLARGRLIDSACDDPLIQASLLSLLPAHLLQLSNVTKLTSRALHPLISWFHDNFHVRNYTNAEASLHFALSSALESREGSPEEIAALSVALFRALNFTTRFVSILDVASLKPNQSMGSDAGRSSKGIFNTSTPMVSKKKLDFNSTRKSLTNEKEKVCESSCGNSRRSKKGRATSHVSESNNPPTAENLNDSVSKSQISETQDKNSKPCLSEQSCRSKRKGDLEFEMQLEMALSATAVGSLNSKLESDTNDDAANVSSPSKKMKRDISGESSTPPQVISTALGSKKVGSPLYWAEVYCSEENLTGKWVHVDVVNSIIDGEDKVEAMAAACKTSLRYVVAFAGQGAKDVTRRYCMKWYKIASERVNSMWWDSVLAPLRDLESGATGGVVPSRTNHITSTQSNMSDSFVPTRSSLEDIELETRALTEPLPTNQQAYKAHPLYAIERWLTKYQVLHPKGPILGLCGGFHVYPRTCVQTVKTKERWLREGLQVKANELPVKELKPSVKAQNLQDFEADDYECTDSKENIKLYGSWQLEPLNLPHAMNGIVPKNERGQVDVWSEKCLPPGTVHLRFPRAFSIAKKLEIDYAPAMVGFEFKNGRSYPVFDGIVVCAEFKDVLLEFSAFTSSLIFSISQAFAEEEQRRQAEEKRIDEAEALRRWYQLLSSIVTRQRLKNRYNNGLSSEILTEIQHVNDKESNAIVSDSYDKNQTPKNQQVNTSKNDSGLDLEALVSTPGKAHEHVFLKEYESFDEGTSLLTKRCQCGFSVQVEEL</sequence>
<evidence type="ECO:0000256" key="5">
    <source>
        <dbReference type="ARBA" id="ARBA00023242"/>
    </source>
</evidence>
<dbReference type="SMART" id="SM01031">
    <property type="entry name" value="BHD_2"/>
    <property type="match status" value="1"/>
</dbReference>
<dbReference type="GO" id="GO:0006298">
    <property type="term" value="P:mismatch repair"/>
    <property type="evidence" value="ECO:0007669"/>
    <property type="project" value="TreeGrafter"/>
</dbReference>
<evidence type="ECO:0000256" key="1">
    <source>
        <dbReference type="ARBA" id="ARBA00004123"/>
    </source>
</evidence>
<comment type="subcellular location">
    <subcellularLocation>
        <location evidence="1">Nucleus</location>
    </subcellularLocation>
</comment>
<feature type="compositionally biased region" description="Basic and acidic residues" evidence="6">
    <location>
        <begin position="19"/>
        <end position="39"/>
    </location>
</feature>
<feature type="compositionally biased region" description="Polar residues" evidence="6">
    <location>
        <begin position="1092"/>
        <end position="1107"/>
    </location>
</feature>
<dbReference type="Pfam" id="PF10405">
    <property type="entry name" value="BHD_3"/>
    <property type="match status" value="1"/>
</dbReference>
<dbReference type="Gene3D" id="2.20.20.110">
    <property type="entry name" value="Rad4, beta-hairpin domain BHD1"/>
    <property type="match status" value="1"/>
</dbReference>
<evidence type="ECO:0000256" key="3">
    <source>
        <dbReference type="ARBA" id="ARBA00022763"/>
    </source>
</evidence>
<feature type="domain" description="Rad4 beta-hairpin" evidence="8">
    <location>
        <begin position="864"/>
        <end position="927"/>
    </location>
</feature>
<dbReference type="SMART" id="SM01032">
    <property type="entry name" value="BHD_3"/>
    <property type="match status" value="1"/>
</dbReference>
<feature type="region of interest" description="Disordered" evidence="6">
    <location>
        <begin position="542"/>
        <end position="603"/>
    </location>
</feature>
<dbReference type="GO" id="GO:0000111">
    <property type="term" value="C:nucleotide-excision repair factor 2 complex"/>
    <property type="evidence" value="ECO:0007669"/>
    <property type="project" value="TreeGrafter"/>
</dbReference>
<evidence type="ECO:0008006" key="12">
    <source>
        <dbReference type="Google" id="ProtNLM"/>
    </source>
</evidence>
<dbReference type="EMBL" id="SDMP01000007">
    <property type="protein sequence ID" value="RYR46437.1"/>
    <property type="molecule type" value="Genomic_DNA"/>
</dbReference>
<feature type="compositionally biased region" description="Polar residues" evidence="6">
    <location>
        <begin position="563"/>
        <end position="588"/>
    </location>
</feature>
<comment type="similarity">
    <text evidence="2">Belongs to the XPC family.</text>
</comment>
<dbReference type="FunFam" id="3.30.70.2460:FF:000001">
    <property type="entry name" value="DNA repair protein Rad4 family"/>
    <property type="match status" value="1"/>
</dbReference>
<dbReference type="Pfam" id="PF03835">
    <property type="entry name" value="Rad4"/>
    <property type="match status" value="1"/>
</dbReference>
<feature type="domain" description="Rad4 beta-hairpin" evidence="7">
    <location>
        <begin position="811"/>
        <end position="862"/>
    </location>
</feature>
<dbReference type="GO" id="GO:0003697">
    <property type="term" value="F:single-stranded DNA binding"/>
    <property type="evidence" value="ECO:0007669"/>
    <property type="project" value="TreeGrafter"/>
</dbReference>
<dbReference type="Pfam" id="PF10404">
    <property type="entry name" value="BHD_2"/>
    <property type="match status" value="1"/>
</dbReference>
<dbReference type="GO" id="GO:0071942">
    <property type="term" value="C:XPC complex"/>
    <property type="evidence" value="ECO:0007669"/>
    <property type="project" value="TreeGrafter"/>
</dbReference>
<dbReference type="InterPro" id="IPR018326">
    <property type="entry name" value="Rad4_beta-hairpin_dom1"/>
</dbReference>
<dbReference type="SMART" id="SM01030">
    <property type="entry name" value="BHD_1"/>
    <property type="match status" value="1"/>
</dbReference>
<feature type="domain" description="Rad4 beta-hairpin" evidence="9">
    <location>
        <begin position="934"/>
        <end position="1008"/>
    </location>
</feature>
<dbReference type="InterPro" id="IPR018328">
    <property type="entry name" value="Rad4_beta-hairpin_dom3"/>
</dbReference>
<evidence type="ECO:0000256" key="2">
    <source>
        <dbReference type="ARBA" id="ARBA00009525"/>
    </source>
</evidence>
<feature type="compositionally biased region" description="Polar residues" evidence="6">
    <location>
        <begin position="657"/>
        <end position="666"/>
    </location>
</feature>
<dbReference type="InterPro" id="IPR038765">
    <property type="entry name" value="Papain-like_cys_pep_sf"/>
</dbReference>
<dbReference type="Gene3D" id="3.30.70.2460">
    <property type="entry name" value="Rad4, beta-hairpin domain BHD3"/>
    <property type="match status" value="1"/>
</dbReference>
<keyword evidence="4" id="KW-0234">DNA repair</keyword>
<dbReference type="Proteomes" id="UP000289738">
    <property type="component" value="Chromosome A07"/>
</dbReference>
<accession>A0A445C655</accession>
<comment type="caution">
    <text evidence="10">The sequence shown here is derived from an EMBL/GenBank/DDBJ whole genome shotgun (WGS) entry which is preliminary data.</text>
</comment>
<evidence type="ECO:0000259" key="9">
    <source>
        <dbReference type="SMART" id="SM01032"/>
    </source>
</evidence>
<evidence type="ECO:0000313" key="11">
    <source>
        <dbReference type="Proteomes" id="UP000289738"/>
    </source>
</evidence>
<dbReference type="PANTHER" id="PTHR12135:SF0">
    <property type="entry name" value="DNA REPAIR PROTEIN COMPLEMENTING XP-C CELLS"/>
    <property type="match status" value="1"/>
</dbReference>
<name>A0A445C655_ARAHY</name>
<organism evidence="10 11">
    <name type="scientific">Arachis hypogaea</name>
    <name type="common">Peanut</name>
    <dbReference type="NCBI Taxonomy" id="3818"/>
    <lineage>
        <taxon>Eukaryota</taxon>
        <taxon>Viridiplantae</taxon>
        <taxon>Streptophyta</taxon>
        <taxon>Embryophyta</taxon>
        <taxon>Tracheophyta</taxon>
        <taxon>Spermatophyta</taxon>
        <taxon>Magnoliopsida</taxon>
        <taxon>eudicotyledons</taxon>
        <taxon>Gunneridae</taxon>
        <taxon>Pentapetalae</taxon>
        <taxon>rosids</taxon>
        <taxon>fabids</taxon>
        <taxon>Fabales</taxon>
        <taxon>Fabaceae</taxon>
        <taxon>Papilionoideae</taxon>
        <taxon>50 kb inversion clade</taxon>
        <taxon>dalbergioids sensu lato</taxon>
        <taxon>Dalbergieae</taxon>
        <taxon>Pterocarpus clade</taxon>
        <taxon>Arachis</taxon>
    </lineage>
</organism>
<evidence type="ECO:0000313" key="10">
    <source>
        <dbReference type="EMBL" id="RYR46437.1"/>
    </source>
</evidence>
<dbReference type="Gene3D" id="3.90.260.10">
    <property type="entry name" value="Transglutaminase-like"/>
    <property type="match status" value="2"/>
</dbReference>
<dbReference type="InterPro" id="IPR004583">
    <property type="entry name" value="DNA_repair_Rad4"/>
</dbReference>
<dbReference type="STRING" id="3818.A0A445C655"/>
<gene>
    <name evidence="10" type="ORF">Ahy_A07g032174</name>
</gene>
<dbReference type="Pfam" id="PF10403">
    <property type="entry name" value="BHD_1"/>
    <property type="match status" value="1"/>
</dbReference>
<dbReference type="GO" id="GO:0005737">
    <property type="term" value="C:cytoplasm"/>
    <property type="evidence" value="ECO:0007669"/>
    <property type="project" value="TreeGrafter"/>
</dbReference>
<feature type="region of interest" description="Disordered" evidence="6">
    <location>
        <begin position="1"/>
        <end position="68"/>
    </location>
</feature>
<evidence type="ECO:0000259" key="8">
    <source>
        <dbReference type="SMART" id="SM01031"/>
    </source>
</evidence>
<dbReference type="PANTHER" id="PTHR12135">
    <property type="entry name" value="DNA REPAIR PROTEIN XP-C / RAD4"/>
    <property type="match status" value="1"/>
</dbReference>
<proteinExistence type="inferred from homology"/>
<dbReference type="InterPro" id="IPR018327">
    <property type="entry name" value="BHD_2"/>
</dbReference>
<keyword evidence="11" id="KW-1185">Reference proteome</keyword>
<dbReference type="SUPFAM" id="SSF54001">
    <property type="entry name" value="Cysteine proteinases"/>
    <property type="match status" value="1"/>
</dbReference>